<protein>
    <submittedName>
        <fullName evidence="1">Uncharacterized protein</fullName>
    </submittedName>
</protein>
<keyword evidence="2" id="KW-1185">Reference proteome</keyword>
<comment type="caution">
    <text evidence="1">The sequence shown here is derived from an EMBL/GenBank/DDBJ whole genome shotgun (WGS) entry which is preliminary data.</text>
</comment>
<evidence type="ECO:0000313" key="1">
    <source>
        <dbReference type="EMBL" id="RNA35023.1"/>
    </source>
</evidence>
<proteinExistence type="predicted"/>
<sequence>MVKRRIIELNKIIAKEFSSFKNTKGIYLFELIEYNRIVAQILNLQNRLILIKKKSKKAVTLFQERGNKFFNLKIIDKKLHSITGLVIVVQVCISGSVTENVGSNRFHAKQLVVVYHRLLSYVYERVRVHVVTWVLVSHVEHHIIRIVWIYQILEIIVVQFGAEYFGVISDIGIQIIFKVVL</sequence>
<organism evidence="1 2">
    <name type="scientific">Brachionus plicatilis</name>
    <name type="common">Marine rotifer</name>
    <name type="synonym">Brachionus muelleri</name>
    <dbReference type="NCBI Taxonomy" id="10195"/>
    <lineage>
        <taxon>Eukaryota</taxon>
        <taxon>Metazoa</taxon>
        <taxon>Spiralia</taxon>
        <taxon>Gnathifera</taxon>
        <taxon>Rotifera</taxon>
        <taxon>Eurotatoria</taxon>
        <taxon>Monogononta</taxon>
        <taxon>Pseudotrocha</taxon>
        <taxon>Ploima</taxon>
        <taxon>Brachionidae</taxon>
        <taxon>Brachionus</taxon>
    </lineage>
</organism>
<name>A0A3M7SGV4_BRAPC</name>
<evidence type="ECO:0000313" key="2">
    <source>
        <dbReference type="Proteomes" id="UP000276133"/>
    </source>
</evidence>
<dbReference type="EMBL" id="REGN01001384">
    <property type="protein sequence ID" value="RNA35023.1"/>
    <property type="molecule type" value="Genomic_DNA"/>
</dbReference>
<dbReference type="AlphaFoldDB" id="A0A3M7SGV4"/>
<reference evidence="1 2" key="1">
    <citation type="journal article" date="2018" name="Sci. Rep.">
        <title>Genomic signatures of local adaptation to the degree of environmental predictability in rotifers.</title>
        <authorList>
            <person name="Franch-Gras L."/>
            <person name="Hahn C."/>
            <person name="Garcia-Roger E.M."/>
            <person name="Carmona M.J."/>
            <person name="Serra M."/>
            <person name="Gomez A."/>
        </authorList>
    </citation>
    <scope>NUCLEOTIDE SEQUENCE [LARGE SCALE GENOMIC DNA]</scope>
    <source>
        <strain evidence="1">HYR1</strain>
    </source>
</reference>
<dbReference type="Proteomes" id="UP000276133">
    <property type="component" value="Unassembled WGS sequence"/>
</dbReference>
<gene>
    <name evidence="1" type="ORF">BpHYR1_000657</name>
</gene>
<accession>A0A3M7SGV4</accession>